<dbReference type="RefSeq" id="WP_094778204.1">
    <property type="nucleotide sequence ID" value="NZ_CYGX02000008.1"/>
</dbReference>
<name>A0A1N7RMI6_9BURK</name>
<dbReference type="InterPro" id="IPR025333">
    <property type="entry name" value="DUF4239"/>
</dbReference>
<feature type="transmembrane region" description="Helical" evidence="1">
    <location>
        <begin position="186"/>
        <end position="205"/>
    </location>
</feature>
<evidence type="ECO:0008006" key="4">
    <source>
        <dbReference type="Google" id="ProtNLM"/>
    </source>
</evidence>
<keyword evidence="1" id="KW-0472">Membrane</keyword>
<proteinExistence type="predicted"/>
<evidence type="ECO:0000256" key="1">
    <source>
        <dbReference type="SAM" id="Phobius"/>
    </source>
</evidence>
<evidence type="ECO:0000313" key="2">
    <source>
        <dbReference type="EMBL" id="SIT36325.1"/>
    </source>
</evidence>
<keyword evidence="3" id="KW-1185">Reference proteome</keyword>
<feature type="transmembrane region" description="Helical" evidence="1">
    <location>
        <begin position="211"/>
        <end position="236"/>
    </location>
</feature>
<keyword evidence="1" id="KW-1133">Transmembrane helix</keyword>
<feature type="transmembrane region" description="Helical" evidence="1">
    <location>
        <begin position="12"/>
        <end position="34"/>
    </location>
</feature>
<accession>A0A1N7RMI6</accession>
<gene>
    <name evidence="2" type="ORF">BN2475_80099</name>
</gene>
<dbReference type="AlphaFoldDB" id="A0A1N7RMI6"/>
<dbReference type="Proteomes" id="UP000187012">
    <property type="component" value="Unassembled WGS sequence"/>
</dbReference>
<keyword evidence="1" id="KW-0812">Transmembrane</keyword>
<dbReference type="Pfam" id="PF14023">
    <property type="entry name" value="Bestrophin-like"/>
    <property type="match status" value="1"/>
</dbReference>
<feature type="transmembrane region" description="Helical" evidence="1">
    <location>
        <begin position="54"/>
        <end position="71"/>
    </location>
</feature>
<reference evidence="2 3" key="1">
    <citation type="submission" date="2016-12" db="EMBL/GenBank/DDBJ databases">
        <authorList>
            <person name="Song W.-J."/>
            <person name="Kurnit D.M."/>
        </authorList>
    </citation>
    <scope>NUCLEOTIDE SEQUENCE [LARGE SCALE GENOMIC DNA]</scope>
    <source>
        <strain evidence="2 3">STM7296</strain>
    </source>
</reference>
<evidence type="ECO:0000313" key="3">
    <source>
        <dbReference type="Proteomes" id="UP000187012"/>
    </source>
</evidence>
<dbReference type="EMBL" id="CYGX02000008">
    <property type="protein sequence ID" value="SIT36325.1"/>
    <property type="molecule type" value="Genomic_DNA"/>
</dbReference>
<organism evidence="2 3">
    <name type="scientific">Paraburkholderia ribeironis</name>
    <dbReference type="NCBI Taxonomy" id="1247936"/>
    <lineage>
        <taxon>Bacteria</taxon>
        <taxon>Pseudomonadati</taxon>
        <taxon>Pseudomonadota</taxon>
        <taxon>Betaproteobacteria</taxon>
        <taxon>Burkholderiales</taxon>
        <taxon>Burkholderiaceae</taxon>
        <taxon>Paraburkholderia</taxon>
    </lineage>
</organism>
<dbReference type="STRING" id="1247936.BN2475_80099"/>
<dbReference type="OrthoDB" id="8944581at2"/>
<sequence length="260" mass="28487">MIWIIDVVAHLSDFAILFTGGISTAAIAVAIAWIARRVLGRYGHGNPRSTITDVVHGSLLAFIVFVLAHVLSDVRANEGRAADQALREASLVTRLDRQLRSIGGTDAEVARDALRDYVQKVAEDDWPALARAEPELSSSANEALDHLVEVTLRVAVHAPAYAEELQTSLREIEDSRQMRLENATRTVPRVFWWVIWVFLLGAMVMNGRFPITPATLGVIALHMAAIGMVVALIVILDEPYRGQSAISPAPIEKAVGIRMR</sequence>
<protein>
    <recommendedName>
        <fullName evidence="4">DUF4239 domain-containing protein</fullName>
    </recommendedName>
</protein>